<accession>A0A5B7GVR2</accession>
<dbReference type="AlphaFoldDB" id="A0A5B7GVR2"/>
<name>A0A5B7GVR2_PORTR</name>
<dbReference type="Proteomes" id="UP000324222">
    <property type="component" value="Unassembled WGS sequence"/>
</dbReference>
<sequence length="88" mass="10247">MPVSFRLSCLEGLARPGDHRRPRFFLPSFVESREAWLCLIFPGRAFVSKFLPYSCARVFPRVYLRIYLHLPPERRLTWGAHMASPPTA</sequence>
<evidence type="ECO:0000313" key="1">
    <source>
        <dbReference type="EMBL" id="MPC60654.1"/>
    </source>
</evidence>
<gene>
    <name evidence="1" type="ORF">E2C01_054708</name>
</gene>
<evidence type="ECO:0000313" key="2">
    <source>
        <dbReference type="Proteomes" id="UP000324222"/>
    </source>
</evidence>
<proteinExistence type="predicted"/>
<organism evidence="1 2">
    <name type="scientific">Portunus trituberculatus</name>
    <name type="common">Swimming crab</name>
    <name type="synonym">Neptunus trituberculatus</name>
    <dbReference type="NCBI Taxonomy" id="210409"/>
    <lineage>
        <taxon>Eukaryota</taxon>
        <taxon>Metazoa</taxon>
        <taxon>Ecdysozoa</taxon>
        <taxon>Arthropoda</taxon>
        <taxon>Crustacea</taxon>
        <taxon>Multicrustacea</taxon>
        <taxon>Malacostraca</taxon>
        <taxon>Eumalacostraca</taxon>
        <taxon>Eucarida</taxon>
        <taxon>Decapoda</taxon>
        <taxon>Pleocyemata</taxon>
        <taxon>Brachyura</taxon>
        <taxon>Eubrachyura</taxon>
        <taxon>Portunoidea</taxon>
        <taxon>Portunidae</taxon>
        <taxon>Portuninae</taxon>
        <taxon>Portunus</taxon>
    </lineage>
</organism>
<reference evidence="1 2" key="1">
    <citation type="submission" date="2019-05" db="EMBL/GenBank/DDBJ databases">
        <title>Another draft genome of Portunus trituberculatus and its Hox gene families provides insights of decapod evolution.</title>
        <authorList>
            <person name="Jeong J.-H."/>
            <person name="Song I."/>
            <person name="Kim S."/>
            <person name="Choi T."/>
            <person name="Kim D."/>
            <person name="Ryu S."/>
            <person name="Kim W."/>
        </authorList>
    </citation>
    <scope>NUCLEOTIDE SEQUENCE [LARGE SCALE GENOMIC DNA]</scope>
    <source>
        <tissue evidence="1">Muscle</tissue>
    </source>
</reference>
<keyword evidence="2" id="KW-1185">Reference proteome</keyword>
<dbReference type="EMBL" id="VSRR010017759">
    <property type="protein sequence ID" value="MPC60654.1"/>
    <property type="molecule type" value="Genomic_DNA"/>
</dbReference>
<comment type="caution">
    <text evidence="1">The sequence shown here is derived from an EMBL/GenBank/DDBJ whole genome shotgun (WGS) entry which is preliminary data.</text>
</comment>
<protein>
    <submittedName>
        <fullName evidence="1">Uncharacterized protein</fullName>
    </submittedName>
</protein>